<evidence type="ECO:0000313" key="1">
    <source>
        <dbReference type="EMBL" id="WIW70287.1"/>
    </source>
</evidence>
<dbReference type="Proteomes" id="UP001243623">
    <property type="component" value="Chromosome"/>
</dbReference>
<gene>
    <name evidence="1" type="ORF">P3F81_10360</name>
</gene>
<name>A0A9Y2AHJ6_9FIRM</name>
<dbReference type="KEGG" id="sgbi:P3F81_10360"/>
<reference evidence="1" key="1">
    <citation type="submission" date="2023-03" db="EMBL/GenBank/DDBJ databases">
        <title>Selenobaculum gbiensis gen. nov. sp. nov., a new bacterium isolated from the gut microbiota of IBD patient.</title>
        <authorList>
            <person name="Yeo S."/>
            <person name="Park H."/>
            <person name="Huh C.S."/>
        </authorList>
    </citation>
    <scope>NUCLEOTIDE SEQUENCE</scope>
    <source>
        <strain evidence="1">ICN-92133</strain>
    </source>
</reference>
<accession>A0A9Y2AHJ6</accession>
<dbReference type="RefSeq" id="WP_147670075.1">
    <property type="nucleotide sequence ID" value="NZ_CP120678.1"/>
</dbReference>
<dbReference type="AlphaFoldDB" id="A0A9Y2AHJ6"/>
<organism evidence="1 2">
    <name type="scientific">Selenobaculum gibii</name>
    <dbReference type="NCBI Taxonomy" id="3054208"/>
    <lineage>
        <taxon>Bacteria</taxon>
        <taxon>Bacillati</taxon>
        <taxon>Bacillota</taxon>
        <taxon>Negativicutes</taxon>
        <taxon>Selenomonadales</taxon>
        <taxon>Selenomonadaceae</taxon>
        <taxon>Selenobaculum</taxon>
    </lineage>
</organism>
<keyword evidence="2" id="KW-1185">Reference proteome</keyword>
<protein>
    <submittedName>
        <fullName evidence="1">Uncharacterized protein</fullName>
    </submittedName>
</protein>
<evidence type="ECO:0000313" key="2">
    <source>
        <dbReference type="Proteomes" id="UP001243623"/>
    </source>
</evidence>
<dbReference type="EMBL" id="CP120678">
    <property type="protein sequence ID" value="WIW70287.1"/>
    <property type="molecule type" value="Genomic_DNA"/>
</dbReference>
<proteinExistence type="predicted"/>
<sequence>MGIVDIEIEPEPEKEKQVETAKLYRNNIISKIVLPRLAYKAIGSPKRIQLVVDNDNRYILVGKNLGTSSYFDIICANEVAVFGHGVVKAILDAMHLENKEKIKTFSDFEVVPVKGKNCSAIKINY</sequence>